<evidence type="ECO:0000313" key="2">
    <source>
        <dbReference type="Proteomes" id="UP000240978"/>
    </source>
</evidence>
<keyword evidence="2" id="KW-1185">Reference proteome</keyword>
<accession>A0A2P8FL01</accession>
<proteinExistence type="predicted"/>
<name>A0A2P8FL01_9BACT</name>
<comment type="caution">
    <text evidence="1">The sequence shown here is derived from an EMBL/GenBank/DDBJ whole genome shotgun (WGS) entry which is preliminary data.</text>
</comment>
<dbReference type="Proteomes" id="UP000240978">
    <property type="component" value="Unassembled WGS sequence"/>
</dbReference>
<dbReference type="EMBL" id="PYGK01000022">
    <property type="protein sequence ID" value="PSL22388.1"/>
    <property type="molecule type" value="Genomic_DNA"/>
</dbReference>
<evidence type="ECO:0000313" key="1">
    <source>
        <dbReference type="EMBL" id="PSL22388.1"/>
    </source>
</evidence>
<gene>
    <name evidence="1" type="ORF">CLV42_12214</name>
</gene>
<dbReference type="AlphaFoldDB" id="A0A2P8FL01"/>
<protein>
    <submittedName>
        <fullName evidence="1">Uncharacterized protein</fullName>
    </submittedName>
</protein>
<reference evidence="1 2" key="1">
    <citation type="submission" date="2018-03" db="EMBL/GenBank/DDBJ databases">
        <title>Genomic Encyclopedia of Archaeal and Bacterial Type Strains, Phase II (KMG-II): from individual species to whole genera.</title>
        <authorList>
            <person name="Goeker M."/>
        </authorList>
    </citation>
    <scope>NUCLEOTIDE SEQUENCE [LARGE SCALE GENOMIC DNA]</scope>
    <source>
        <strain evidence="1 2">DSM 18107</strain>
    </source>
</reference>
<organism evidence="1 2">
    <name type="scientific">Chitinophaga ginsengisoli</name>
    <dbReference type="NCBI Taxonomy" id="363837"/>
    <lineage>
        <taxon>Bacteria</taxon>
        <taxon>Pseudomonadati</taxon>
        <taxon>Bacteroidota</taxon>
        <taxon>Chitinophagia</taxon>
        <taxon>Chitinophagales</taxon>
        <taxon>Chitinophagaceae</taxon>
        <taxon>Chitinophaga</taxon>
    </lineage>
</organism>
<sequence length="34" mass="4178">MINTLTHTVKKQRTWAILTIAHFYYHKLIHLEKQ</sequence>